<sequence>KKQVIIKEGFEFNEILLSFKNCETNNAFFCARSFKFNNIVSGSSFEGLRLQCFTVSSFWYLNSGPGLSSYVFKKFLSSATDGFWFPNSGSKFHNYVSKKFLGSATGGFGFSCFGPKFFSYVFTRFFGFATDSFWFSSSGLRLPSFTDSKLKDFSDNFVYLELPSSDFRLNDTLVDFVHLELPKLSNMNSEFIFTSYSSESFKSDKLSFRTINNQDNHIINHSSTKNNINKKHQFGTTMSIAKTSVQIALAEEEAYSIQNKNSNIDNILNNQLPLVKLNFNSNYNLIKVSNPKSHKPKGYFFKVIKVIY</sequence>
<accession>A0A9N9NRA3</accession>
<protein>
    <submittedName>
        <fullName evidence="1">17517_t:CDS:1</fullName>
    </submittedName>
</protein>
<dbReference type="EMBL" id="CAJVQA010017833">
    <property type="protein sequence ID" value="CAG8750686.1"/>
    <property type="molecule type" value="Genomic_DNA"/>
</dbReference>
<dbReference type="AlphaFoldDB" id="A0A9N9NRA3"/>
<name>A0A9N9NRA3_9GLOM</name>
<reference evidence="1" key="1">
    <citation type="submission" date="2021-06" db="EMBL/GenBank/DDBJ databases">
        <authorList>
            <person name="Kallberg Y."/>
            <person name="Tangrot J."/>
            <person name="Rosling A."/>
        </authorList>
    </citation>
    <scope>NUCLEOTIDE SEQUENCE</scope>
    <source>
        <strain evidence="1">FL966</strain>
    </source>
</reference>
<evidence type="ECO:0000313" key="1">
    <source>
        <dbReference type="EMBL" id="CAG8750686.1"/>
    </source>
</evidence>
<organism evidence="1 2">
    <name type="scientific">Cetraspora pellucida</name>
    <dbReference type="NCBI Taxonomy" id="1433469"/>
    <lineage>
        <taxon>Eukaryota</taxon>
        <taxon>Fungi</taxon>
        <taxon>Fungi incertae sedis</taxon>
        <taxon>Mucoromycota</taxon>
        <taxon>Glomeromycotina</taxon>
        <taxon>Glomeromycetes</taxon>
        <taxon>Diversisporales</taxon>
        <taxon>Gigasporaceae</taxon>
        <taxon>Cetraspora</taxon>
    </lineage>
</organism>
<evidence type="ECO:0000313" key="2">
    <source>
        <dbReference type="Proteomes" id="UP000789759"/>
    </source>
</evidence>
<feature type="non-terminal residue" evidence="1">
    <location>
        <position position="308"/>
    </location>
</feature>
<proteinExistence type="predicted"/>
<gene>
    <name evidence="1" type="ORF">CPELLU_LOCUS14686</name>
</gene>
<comment type="caution">
    <text evidence="1">The sequence shown here is derived from an EMBL/GenBank/DDBJ whole genome shotgun (WGS) entry which is preliminary data.</text>
</comment>
<dbReference type="Proteomes" id="UP000789759">
    <property type="component" value="Unassembled WGS sequence"/>
</dbReference>
<keyword evidence="2" id="KW-1185">Reference proteome</keyword>